<gene>
    <name evidence="1" type="ORF">NQ314_019916</name>
</gene>
<dbReference type="Proteomes" id="UP001162156">
    <property type="component" value="Unassembled WGS sequence"/>
</dbReference>
<dbReference type="AlphaFoldDB" id="A0AAV8WM40"/>
<evidence type="ECO:0000313" key="2">
    <source>
        <dbReference type="Proteomes" id="UP001162156"/>
    </source>
</evidence>
<reference evidence="1" key="1">
    <citation type="journal article" date="2023" name="Insect Mol. Biol.">
        <title>Genome sequencing provides insights into the evolution of gene families encoding plant cell wall-degrading enzymes in longhorned beetles.</title>
        <authorList>
            <person name="Shin N.R."/>
            <person name="Okamura Y."/>
            <person name="Kirsch R."/>
            <person name="Pauchet Y."/>
        </authorList>
    </citation>
    <scope>NUCLEOTIDE SEQUENCE</scope>
    <source>
        <strain evidence="1">RBIC_L_NR</strain>
    </source>
</reference>
<keyword evidence="2" id="KW-1185">Reference proteome</keyword>
<evidence type="ECO:0000313" key="1">
    <source>
        <dbReference type="EMBL" id="KAJ8927608.1"/>
    </source>
</evidence>
<dbReference type="EMBL" id="JANEYF010005587">
    <property type="protein sequence ID" value="KAJ8927608.1"/>
    <property type="molecule type" value="Genomic_DNA"/>
</dbReference>
<sequence>MFYPNTTYTVKVPEVNLINIDENDTVDFVEWLGMISIDEIQILQICYRKYNSLTRKPWISVYVQGFSDSPVAWDVEEHHYYCNGDNGYIILFNDTNYLLCTKKCSKKCYK</sequence>
<protein>
    <submittedName>
        <fullName evidence="1">Uncharacterized protein</fullName>
    </submittedName>
</protein>
<dbReference type="Pfam" id="PF08584">
    <property type="entry name" value="Ribonuc_P_40"/>
    <property type="match status" value="1"/>
</dbReference>
<proteinExistence type="predicted"/>
<dbReference type="InterPro" id="IPR013893">
    <property type="entry name" value="RNase_P_Rpp40"/>
</dbReference>
<name>A0AAV8WM40_9CUCU</name>
<accession>A0AAV8WM40</accession>
<dbReference type="GO" id="GO:0030677">
    <property type="term" value="C:ribonuclease P complex"/>
    <property type="evidence" value="ECO:0007669"/>
    <property type="project" value="InterPro"/>
</dbReference>
<comment type="caution">
    <text evidence="1">The sequence shown here is derived from an EMBL/GenBank/DDBJ whole genome shotgun (WGS) entry which is preliminary data.</text>
</comment>
<organism evidence="1 2">
    <name type="scientific">Rhamnusium bicolor</name>
    <dbReference type="NCBI Taxonomy" id="1586634"/>
    <lineage>
        <taxon>Eukaryota</taxon>
        <taxon>Metazoa</taxon>
        <taxon>Ecdysozoa</taxon>
        <taxon>Arthropoda</taxon>
        <taxon>Hexapoda</taxon>
        <taxon>Insecta</taxon>
        <taxon>Pterygota</taxon>
        <taxon>Neoptera</taxon>
        <taxon>Endopterygota</taxon>
        <taxon>Coleoptera</taxon>
        <taxon>Polyphaga</taxon>
        <taxon>Cucujiformia</taxon>
        <taxon>Chrysomeloidea</taxon>
        <taxon>Cerambycidae</taxon>
        <taxon>Lepturinae</taxon>
        <taxon>Rhagiini</taxon>
        <taxon>Rhamnusium</taxon>
    </lineage>
</organism>
<dbReference type="GO" id="GO:0001682">
    <property type="term" value="P:tRNA 5'-leader removal"/>
    <property type="evidence" value="ECO:0007669"/>
    <property type="project" value="InterPro"/>
</dbReference>